<sequence length="564" mass="64760">MPVVELTLAVLALVPPLLGAGRLAKETIKDVVHFPHDAAVLEVRFEICSRKLDATQRLLLSTDRIVKGRLYDSLAKESQKSIYLILTELYVLFISFTQAEANYRLEKEKLPQIPDVSPIDGSSLVKVVLGIETPSDPIYSSKVRWHRRAWWGISGKKKVYRFIEEYEDWLERLRDEILQFWWPLPPFNDAKVLAKLSQDEDAEVSGLSDKASLTSLLLASNDSAVAKDIWLSRDKLRQFRDFKDIGGSRAWGNWTDGRHVLVEYKSDGQDEEGKIEQKTLDRLEQLGLLLKRQSDPRFRVLKFLFLGHQFKEQRIGFVYEFPEGVEAPPNSLISSIPDVSDTNRPPLGVRMNLAFQICQSILLLHTVGWLHKNLRSENIIFFPRAEAAEGDPDLDGPKDLTPPAMRKFDNPWIIGFEFARMENDFSSRRKEDSISRNIYRHPQRWGLPSERHAKIHDIYDLLSALGVMLLEIGLWQKCWQLDETGNGFQDATDPRVVQRVFIEHAKARLGYTAGERYQKLTWLCLQGDAAKAFGIENDDKVDTKLKQALREQVVEVLDDLRRAL</sequence>
<feature type="signal peptide" evidence="1">
    <location>
        <begin position="1"/>
        <end position="20"/>
    </location>
</feature>
<keyword evidence="1" id="KW-0732">Signal</keyword>
<organism evidence="2 3">
    <name type="scientific">Trichoglossum hirsutum</name>
    <dbReference type="NCBI Taxonomy" id="265104"/>
    <lineage>
        <taxon>Eukaryota</taxon>
        <taxon>Fungi</taxon>
        <taxon>Dikarya</taxon>
        <taxon>Ascomycota</taxon>
        <taxon>Pezizomycotina</taxon>
        <taxon>Geoglossomycetes</taxon>
        <taxon>Geoglossales</taxon>
        <taxon>Geoglossaceae</taxon>
        <taxon>Trichoglossum</taxon>
    </lineage>
</organism>
<gene>
    <name evidence="2" type="ORF">GP486_001527</name>
</gene>
<evidence type="ECO:0000313" key="2">
    <source>
        <dbReference type="EMBL" id="KAH0565087.1"/>
    </source>
</evidence>
<dbReference type="Proteomes" id="UP000750711">
    <property type="component" value="Unassembled WGS sequence"/>
</dbReference>
<accession>A0A9P8LGI8</accession>
<dbReference type="InterPro" id="IPR011009">
    <property type="entry name" value="Kinase-like_dom_sf"/>
</dbReference>
<feature type="chain" id="PRO_5040457039" description="Protein kinase domain-containing protein" evidence="1">
    <location>
        <begin position="21"/>
        <end position="564"/>
    </location>
</feature>
<dbReference type="AlphaFoldDB" id="A0A9P8LGI8"/>
<proteinExistence type="predicted"/>
<evidence type="ECO:0000256" key="1">
    <source>
        <dbReference type="SAM" id="SignalP"/>
    </source>
</evidence>
<evidence type="ECO:0000313" key="3">
    <source>
        <dbReference type="Proteomes" id="UP000750711"/>
    </source>
</evidence>
<dbReference type="PANTHER" id="PTHR37542">
    <property type="entry name" value="HELO DOMAIN-CONTAINING PROTEIN-RELATED"/>
    <property type="match status" value="1"/>
</dbReference>
<dbReference type="PANTHER" id="PTHR37542:SF3">
    <property type="entry name" value="PRION-INHIBITION AND PROPAGATION HELO DOMAIN-CONTAINING PROTEIN"/>
    <property type="match status" value="1"/>
</dbReference>
<protein>
    <recommendedName>
        <fullName evidence="4">Protein kinase domain-containing protein</fullName>
    </recommendedName>
</protein>
<reference evidence="2" key="1">
    <citation type="submission" date="2021-03" db="EMBL/GenBank/DDBJ databases">
        <title>Comparative genomics and phylogenomic investigation of the class Geoglossomycetes provide insights into ecological specialization and systematics.</title>
        <authorList>
            <person name="Melie T."/>
            <person name="Pirro S."/>
            <person name="Miller A.N."/>
            <person name="Quandt A."/>
        </authorList>
    </citation>
    <scope>NUCLEOTIDE SEQUENCE</scope>
    <source>
        <strain evidence="2">CAQ_001_2017</strain>
    </source>
</reference>
<keyword evidence="3" id="KW-1185">Reference proteome</keyword>
<comment type="caution">
    <text evidence="2">The sequence shown here is derived from an EMBL/GenBank/DDBJ whole genome shotgun (WGS) entry which is preliminary data.</text>
</comment>
<evidence type="ECO:0008006" key="4">
    <source>
        <dbReference type="Google" id="ProtNLM"/>
    </source>
</evidence>
<dbReference type="InterPro" id="IPR038305">
    <property type="entry name" value="HeLo_sf"/>
</dbReference>
<dbReference type="SUPFAM" id="SSF56112">
    <property type="entry name" value="Protein kinase-like (PK-like)"/>
    <property type="match status" value="1"/>
</dbReference>
<dbReference type="Gene3D" id="1.10.510.10">
    <property type="entry name" value="Transferase(Phosphotransferase) domain 1"/>
    <property type="match status" value="1"/>
</dbReference>
<name>A0A9P8LGI8_9PEZI</name>
<dbReference type="EMBL" id="JAGHQM010000138">
    <property type="protein sequence ID" value="KAH0565087.1"/>
    <property type="molecule type" value="Genomic_DNA"/>
</dbReference>
<dbReference type="Gene3D" id="1.20.120.1020">
    <property type="entry name" value="Prion-inhibition and propagation, HeLo domain"/>
    <property type="match status" value="1"/>
</dbReference>